<dbReference type="PANTHER" id="PTHR33352:SF2">
    <property type="entry name" value="SLL0995 PROTEIN"/>
    <property type="match status" value="1"/>
</dbReference>
<dbReference type="SUPFAM" id="SSF52980">
    <property type="entry name" value="Restriction endonuclease-like"/>
    <property type="match status" value="1"/>
</dbReference>
<comment type="caution">
    <text evidence="3">The sequence shown here is derived from an EMBL/GenBank/DDBJ whole genome shotgun (WGS) entry which is preliminary data.</text>
</comment>
<feature type="domain" description="Putative restriction endonuclease" evidence="2">
    <location>
        <begin position="53"/>
        <end position="197"/>
    </location>
</feature>
<dbReference type="InterPro" id="IPR012296">
    <property type="entry name" value="Nuclease_put_TT1808"/>
</dbReference>
<keyword evidence="3" id="KW-0540">Nuclease</keyword>
<dbReference type="EMBL" id="JADEXS010000797">
    <property type="protein sequence ID" value="MBE9027152.1"/>
    <property type="molecule type" value="Genomic_DNA"/>
</dbReference>
<dbReference type="AlphaFoldDB" id="A0A8J7D3L6"/>
<dbReference type="Proteomes" id="UP000622533">
    <property type="component" value="Unassembled WGS sequence"/>
</dbReference>
<evidence type="ECO:0000313" key="3">
    <source>
        <dbReference type="EMBL" id="MBE9027152.1"/>
    </source>
</evidence>
<sequence>MTATTSQNLSNELAERGWRTEIVTQPDGSIDYVQIPLTSEEFLHPQEGYHLPNSTFHDDAAGDVKDMLTRRYANDSTTGVFRDLIIKWGILNLKNHCPDTFVVFGIQNKQQNRTEFVVSEEGVRPSLIIEVVSPRYRKEDRQTKVKHYAEAGVQEYLIIDRRRQREQVIEEVLGYRLVDGQYLPLTPDEEGRILCETVGLLIGLQDGRVIMEDAQTGERLLTSLELEQRASQAEQRANQAEQRANQAEQRAARLAELLKAQGINPDQI</sequence>
<dbReference type="GO" id="GO:0004519">
    <property type="term" value="F:endonuclease activity"/>
    <property type="evidence" value="ECO:0007669"/>
    <property type="project" value="UniProtKB-KW"/>
</dbReference>
<keyword evidence="3" id="KW-0255">Endonuclease</keyword>
<proteinExistence type="predicted"/>
<dbReference type="CDD" id="cd06260">
    <property type="entry name" value="DUF820-like"/>
    <property type="match status" value="1"/>
</dbReference>
<feature type="coiled-coil region" evidence="1">
    <location>
        <begin position="223"/>
        <end position="257"/>
    </location>
</feature>
<evidence type="ECO:0000313" key="4">
    <source>
        <dbReference type="Proteomes" id="UP000622533"/>
    </source>
</evidence>
<reference evidence="3" key="1">
    <citation type="submission" date="2020-10" db="EMBL/GenBank/DDBJ databases">
        <authorList>
            <person name="Castelo-Branco R."/>
            <person name="Eusebio N."/>
            <person name="Adriana R."/>
            <person name="Vieira A."/>
            <person name="Brugerolle De Fraissinette N."/>
            <person name="Rezende De Castro R."/>
            <person name="Schneider M.P."/>
            <person name="Vasconcelos V."/>
            <person name="Leao P.N."/>
        </authorList>
    </citation>
    <scope>NUCLEOTIDE SEQUENCE</scope>
    <source>
        <strain evidence="3">LEGE 12446</strain>
    </source>
</reference>
<gene>
    <name evidence="3" type="ORF">IQ276_33490</name>
</gene>
<dbReference type="PANTHER" id="PTHR33352">
    <property type="entry name" value="SLR1095 PROTEIN"/>
    <property type="match status" value="1"/>
</dbReference>
<evidence type="ECO:0000256" key="1">
    <source>
        <dbReference type="SAM" id="Coils"/>
    </source>
</evidence>
<dbReference type="InterPro" id="IPR011335">
    <property type="entry name" value="Restrct_endonuc-II-like"/>
</dbReference>
<dbReference type="Gene3D" id="3.90.1570.10">
    <property type="entry name" value="tt1808, chain A"/>
    <property type="match status" value="1"/>
</dbReference>
<dbReference type="Pfam" id="PF05685">
    <property type="entry name" value="Uma2"/>
    <property type="match status" value="1"/>
</dbReference>
<organism evidence="3 4">
    <name type="scientific">Desmonostoc muscorum LEGE 12446</name>
    <dbReference type="NCBI Taxonomy" id="1828758"/>
    <lineage>
        <taxon>Bacteria</taxon>
        <taxon>Bacillati</taxon>
        <taxon>Cyanobacteriota</taxon>
        <taxon>Cyanophyceae</taxon>
        <taxon>Nostocales</taxon>
        <taxon>Nostocaceae</taxon>
        <taxon>Desmonostoc</taxon>
    </lineage>
</organism>
<name>A0A8J7D3L6_DESMC</name>
<keyword evidence="3" id="KW-0378">Hydrolase</keyword>
<keyword evidence="1" id="KW-0175">Coiled coil</keyword>
<evidence type="ECO:0000259" key="2">
    <source>
        <dbReference type="Pfam" id="PF05685"/>
    </source>
</evidence>
<protein>
    <submittedName>
        <fullName evidence="3">Uma2 family endonuclease</fullName>
    </submittedName>
</protein>
<dbReference type="InterPro" id="IPR008538">
    <property type="entry name" value="Uma2"/>
</dbReference>
<keyword evidence="4" id="KW-1185">Reference proteome</keyword>
<accession>A0A8J7D3L6</accession>
<dbReference type="RefSeq" id="WP_190879058.1">
    <property type="nucleotide sequence ID" value="NZ_JADEXS020000001.1"/>
</dbReference>